<evidence type="ECO:0000313" key="2">
    <source>
        <dbReference type="Proteomes" id="UP000317180"/>
    </source>
</evidence>
<proteinExistence type="predicted"/>
<dbReference type="EMBL" id="BJOD01000003">
    <property type="protein sequence ID" value="GED24284.1"/>
    <property type="molecule type" value="Genomic_DNA"/>
</dbReference>
<evidence type="ECO:0000313" key="1">
    <source>
        <dbReference type="EMBL" id="GED24284.1"/>
    </source>
</evidence>
<comment type="caution">
    <text evidence="1">The sequence shown here is derived from an EMBL/GenBank/DDBJ whole genome shotgun (WGS) entry which is preliminary data.</text>
</comment>
<keyword evidence="2" id="KW-1185">Reference proteome</keyword>
<organism evidence="1 2">
    <name type="scientific">Brevibacillus agri</name>
    <dbReference type="NCBI Taxonomy" id="51101"/>
    <lineage>
        <taxon>Bacteria</taxon>
        <taxon>Bacillati</taxon>
        <taxon>Bacillota</taxon>
        <taxon>Bacilli</taxon>
        <taxon>Bacillales</taxon>
        <taxon>Paenibacillaceae</taxon>
        <taxon>Brevibacillus</taxon>
    </lineage>
</organism>
<sequence>MVQLFICQWCGYVEERELSGESEEGLVRCVCCSTEEVESVFAR</sequence>
<name>A0ABQ0SP07_9BACL</name>
<evidence type="ECO:0008006" key="3">
    <source>
        <dbReference type="Google" id="ProtNLM"/>
    </source>
</evidence>
<protein>
    <recommendedName>
        <fullName evidence="3">GapA-binding peptide SR1P</fullName>
    </recommendedName>
</protein>
<dbReference type="Proteomes" id="UP000317180">
    <property type="component" value="Unassembled WGS sequence"/>
</dbReference>
<accession>A0ABQ0SP07</accession>
<gene>
    <name evidence="1" type="ORF">BAG01nite_03860</name>
</gene>
<reference evidence="1 2" key="1">
    <citation type="submission" date="2019-06" db="EMBL/GenBank/DDBJ databases">
        <title>Whole genome shotgun sequence of Brevibacillus agri NBRC 15538.</title>
        <authorList>
            <person name="Hosoyama A."/>
            <person name="Uohara A."/>
            <person name="Ohji S."/>
            <person name="Ichikawa N."/>
        </authorList>
    </citation>
    <scope>NUCLEOTIDE SEQUENCE [LARGE SCALE GENOMIC DNA]</scope>
    <source>
        <strain evidence="1 2">NBRC 15538</strain>
    </source>
</reference>